<evidence type="ECO:0000256" key="4">
    <source>
        <dbReference type="ARBA" id="ARBA00022692"/>
    </source>
</evidence>
<dbReference type="GO" id="GO:0004980">
    <property type="term" value="F:melanocyte-stimulating hormone receptor activity"/>
    <property type="evidence" value="ECO:0007669"/>
    <property type="project" value="UniProtKB-ARBA"/>
</dbReference>
<feature type="transmembrane region" description="Helical" evidence="13">
    <location>
        <begin position="256"/>
        <end position="278"/>
    </location>
</feature>
<dbReference type="InterPro" id="IPR017452">
    <property type="entry name" value="GPCR_Rhodpsn_7TM"/>
</dbReference>
<dbReference type="EMBL" id="JAFBMS010000070">
    <property type="protein sequence ID" value="KAG9338256.1"/>
    <property type="molecule type" value="Genomic_DNA"/>
</dbReference>
<dbReference type="PRINTS" id="PR00534">
    <property type="entry name" value="MCRFAMILY"/>
</dbReference>
<evidence type="ECO:0000256" key="13">
    <source>
        <dbReference type="SAM" id="Phobius"/>
    </source>
</evidence>
<feature type="transmembrane region" description="Helical" evidence="13">
    <location>
        <begin position="214"/>
        <end position="236"/>
    </location>
</feature>
<dbReference type="OrthoDB" id="9894375at2759"/>
<dbReference type="GO" id="GO:0010468">
    <property type="term" value="P:regulation of gene expression"/>
    <property type="evidence" value="ECO:0007669"/>
    <property type="project" value="UniProtKB-ARBA"/>
</dbReference>
<dbReference type="PANTHER" id="PTHR22750">
    <property type="entry name" value="G-PROTEIN COUPLED RECEPTOR"/>
    <property type="match status" value="1"/>
</dbReference>
<feature type="compositionally biased region" description="Basic and acidic residues" evidence="12">
    <location>
        <begin position="321"/>
        <end position="339"/>
    </location>
</feature>
<organism evidence="15 16">
    <name type="scientific">Albula glossodonta</name>
    <name type="common">roundjaw bonefish</name>
    <dbReference type="NCBI Taxonomy" id="121402"/>
    <lineage>
        <taxon>Eukaryota</taxon>
        <taxon>Metazoa</taxon>
        <taxon>Chordata</taxon>
        <taxon>Craniata</taxon>
        <taxon>Vertebrata</taxon>
        <taxon>Euteleostomi</taxon>
        <taxon>Actinopterygii</taxon>
        <taxon>Neopterygii</taxon>
        <taxon>Teleostei</taxon>
        <taxon>Albuliformes</taxon>
        <taxon>Albulidae</taxon>
        <taxon>Albula</taxon>
    </lineage>
</organism>
<feature type="transmembrane region" description="Helical" evidence="13">
    <location>
        <begin position="97"/>
        <end position="119"/>
    </location>
</feature>
<accession>A0A8T2NEQ2</accession>
<feature type="region of interest" description="Disordered" evidence="12">
    <location>
        <begin position="321"/>
        <end position="344"/>
    </location>
</feature>
<evidence type="ECO:0000256" key="8">
    <source>
        <dbReference type="ARBA" id="ARBA00023170"/>
    </source>
</evidence>
<keyword evidence="10" id="KW-0807">Transducer</keyword>
<evidence type="ECO:0000256" key="1">
    <source>
        <dbReference type="ARBA" id="ARBA00004651"/>
    </source>
</evidence>
<evidence type="ECO:0000256" key="9">
    <source>
        <dbReference type="ARBA" id="ARBA00023180"/>
    </source>
</evidence>
<evidence type="ECO:0000256" key="11">
    <source>
        <dbReference type="ARBA" id="ARBA00031491"/>
    </source>
</evidence>
<dbReference type="SMART" id="SM01381">
    <property type="entry name" value="7TM_GPCR_Srsx"/>
    <property type="match status" value="1"/>
</dbReference>
<dbReference type="Gene3D" id="1.20.1070.10">
    <property type="entry name" value="Rhodopsin 7-helix transmembrane proteins"/>
    <property type="match status" value="1"/>
</dbReference>
<evidence type="ECO:0000256" key="7">
    <source>
        <dbReference type="ARBA" id="ARBA00023136"/>
    </source>
</evidence>
<keyword evidence="16" id="KW-1185">Reference proteome</keyword>
<dbReference type="Pfam" id="PF00001">
    <property type="entry name" value="7tm_1"/>
    <property type="match status" value="2"/>
</dbReference>
<evidence type="ECO:0000256" key="2">
    <source>
        <dbReference type="ARBA" id="ARBA00020454"/>
    </source>
</evidence>
<keyword evidence="6" id="KW-0297">G-protein coupled receptor</keyword>
<evidence type="ECO:0000256" key="3">
    <source>
        <dbReference type="ARBA" id="ARBA00022475"/>
    </source>
</evidence>
<dbReference type="FunFam" id="1.20.1070.10:FF:000211">
    <property type="entry name" value="Melanocyte-stimulating hormone receptor"/>
    <property type="match status" value="1"/>
</dbReference>
<dbReference type="AlphaFoldDB" id="A0A8T2NEQ2"/>
<keyword evidence="5 13" id="KW-1133">Transmembrane helix</keyword>
<protein>
    <recommendedName>
        <fullName evidence="2">Melanocyte-stimulating hormone receptor</fullName>
    </recommendedName>
    <alternativeName>
        <fullName evidence="11">Melanocortin receptor 1</fullName>
    </alternativeName>
</protein>
<comment type="caution">
    <text evidence="15">The sequence shown here is derived from an EMBL/GenBank/DDBJ whole genome shotgun (WGS) entry which is preliminary data.</text>
</comment>
<dbReference type="PRINTS" id="PR00237">
    <property type="entry name" value="GPCRRHODOPSN"/>
</dbReference>
<evidence type="ECO:0000313" key="15">
    <source>
        <dbReference type="EMBL" id="KAG9338256.1"/>
    </source>
</evidence>
<keyword evidence="3" id="KW-1003">Cell membrane</keyword>
<evidence type="ECO:0000313" key="16">
    <source>
        <dbReference type="Proteomes" id="UP000824540"/>
    </source>
</evidence>
<evidence type="ECO:0000256" key="6">
    <source>
        <dbReference type="ARBA" id="ARBA00023040"/>
    </source>
</evidence>
<evidence type="ECO:0000256" key="12">
    <source>
        <dbReference type="SAM" id="MobiDB-lite"/>
    </source>
</evidence>
<sequence length="365" mass="40622">MDNATFLADNRSDCEEVQIPYEVFFAVGIVSLCENLLVVVAVIRNRNLHSPMYCFICSLALFNTVSSLCKTWENTMLVFSSTGHLDSQGASELQVDYVMDTLLCMSFLGSIFSFLAIAVDRYITIFHALRYHNIMTMRRAGYMLAAIWGICGSSSVVMLVFFHAPAIKTFFIVLFLTCLFINLFLYVHMFLLAQQHAKKIASLPSNSPQQQSNMRGAVTLTLLFGVFIACWFPFFLHLLLVTVCPFNPYCECYRSLFQVHLLLMMSHAIIDPAIYAFHSAELRSVDERIDDGVTHDEDEVHVEVGHEADTVKVVGAADHEDEVKEEGCPANHKDPKQDGEGDGALHAGALVDGVVARQGGNALDV</sequence>
<evidence type="ECO:0000259" key="14">
    <source>
        <dbReference type="PROSITE" id="PS50262"/>
    </source>
</evidence>
<feature type="transmembrane region" description="Helical" evidence="13">
    <location>
        <begin position="170"/>
        <end position="193"/>
    </location>
</feature>
<dbReference type="GO" id="GO:0005886">
    <property type="term" value="C:plasma membrane"/>
    <property type="evidence" value="ECO:0007669"/>
    <property type="project" value="UniProtKB-SubCell"/>
</dbReference>
<feature type="domain" description="G-protein coupled receptors family 1 profile" evidence="14">
    <location>
        <begin position="34"/>
        <end position="275"/>
    </location>
</feature>
<reference evidence="15" key="1">
    <citation type="thesis" date="2021" institute="BYU ScholarsArchive" country="Provo, UT, USA">
        <title>Applications of and Algorithms for Genome Assembly and Genomic Analyses with an Emphasis on Marine Teleosts.</title>
        <authorList>
            <person name="Pickett B.D."/>
        </authorList>
    </citation>
    <scope>NUCLEOTIDE SEQUENCE</scope>
    <source>
        <strain evidence="15">HI-2016</strain>
    </source>
</reference>
<gene>
    <name evidence="15" type="ORF">JZ751_026061</name>
</gene>
<dbReference type="PROSITE" id="PS50262">
    <property type="entry name" value="G_PROTEIN_RECEP_F1_2"/>
    <property type="match status" value="1"/>
</dbReference>
<dbReference type="InterPro" id="IPR001671">
    <property type="entry name" value="Melcrt_ACTH_rcpt"/>
</dbReference>
<dbReference type="Proteomes" id="UP000824540">
    <property type="component" value="Unassembled WGS sequence"/>
</dbReference>
<evidence type="ECO:0000256" key="5">
    <source>
        <dbReference type="ARBA" id="ARBA00022989"/>
    </source>
</evidence>
<dbReference type="InterPro" id="IPR000276">
    <property type="entry name" value="GPCR_Rhodpsn"/>
</dbReference>
<comment type="subcellular location">
    <subcellularLocation>
        <location evidence="1">Cell membrane</location>
        <topology evidence="1">Multi-pass membrane protein</topology>
    </subcellularLocation>
</comment>
<proteinExistence type="predicted"/>
<name>A0A8T2NEQ2_9TELE</name>
<evidence type="ECO:0000256" key="10">
    <source>
        <dbReference type="ARBA" id="ARBA00023224"/>
    </source>
</evidence>
<feature type="transmembrane region" description="Helical" evidence="13">
    <location>
        <begin position="23"/>
        <end position="43"/>
    </location>
</feature>
<dbReference type="SUPFAM" id="SSF81321">
    <property type="entry name" value="Family A G protein-coupled receptor-like"/>
    <property type="match status" value="1"/>
</dbReference>
<keyword evidence="8" id="KW-0675">Receptor</keyword>
<feature type="transmembrane region" description="Helical" evidence="13">
    <location>
        <begin position="140"/>
        <end position="164"/>
    </location>
</feature>
<keyword evidence="4 13" id="KW-0812">Transmembrane</keyword>
<keyword evidence="9" id="KW-0325">Glycoprotein</keyword>
<keyword evidence="7 13" id="KW-0472">Membrane</keyword>